<dbReference type="AlphaFoldDB" id="A0A139SUS2"/>
<dbReference type="OrthoDB" id="8907898at2"/>
<dbReference type="EMBL" id="LSZO01000144">
    <property type="protein sequence ID" value="KXU38327.1"/>
    <property type="molecule type" value="Genomic_DNA"/>
</dbReference>
<dbReference type="Pfam" id="PF11990">
    <property type="entry name" value="DUF3487"/>
    <property type="match status" value="1"/>
</dbReference>
<evidence type="ECO:0000256" key="1">
    <source>
        <dbReference type="SAM" id="Phobius"/>
    </source>
</evidence>
<evidence type="ECO:0000313" key="2">
    <source>
        <dbReference type="EMBL" id="KXU38327.1"/>
    </source>
</evidence>
<reference evidence="2 3" key="1">
    <citation type="submission" date="2016-02" db="EMBL/GenBank/DDBJ databases">
        <authorList>
            <person name="Wen L."/>
            <person name="He K."/>
            <person name="Yang H."/>
        </authorList>
    </citation>
    <scope>NUCLEOTIDE SEQUENCE [LARGE SCALE GENOMIC DNA]</scope>
    <source>
        <strain evidence="2 3">CV58</strain>
    </source>
</reference>
<organism evidence="2 3">
    <name type="scientific">Ventosimonas gracilis</name>
    <dbReference type="NCBI Taxonomy" id="1680762"/>
    <lineage>
        <taxon>Bacteria</taxon>
        <taxon>Pseudomonadati</taxon>
        <taxon>Pseudomonadota</taxon>
        <taxon>Gammaproteobacteria</taxon>
        <taxon>Pseudomonadales</taxon>
        <taxon>Ventosimonadaceae</taxon>
        <taxon>Ventosimonas</taxon>
    </lineage>
</organism>
<protein>
    <recommendedName>
        <fullName evidence="4">Conjugal transfer protein</fullName>
    </recommendedName>
</protein>
<evidence type="ECO:0008006" key="4">
    <source>
        <dbReference type="Google" id="ProtNLM"/>
    </source>
</evidence>
<keyword evidence="1" id="KW-0472">Membrane</keyword>
<sequence length="132" mass="14433">MPEHQPIRADGSVTFLPHRLNRQPVVVRGLTADELWICCGLSGAIGLLVGLPLAWLLSTIALIPTLIVLGIVAGIFVGGGMLRRQKRGRPDTWLYRQLQWAISTRYPLLAGWVGADGLIARTGLWTVRRCAA</sequence>
<proteinExistence type="predicted"/>
<dbReference type="NCBIfam" id="TIGR03750">
    <property type="entry name" value="conj_TIGR03750"/>
    <property type="match status" value="1"/>
</dbReference>
<keyword evidence="3" id="KW-1185">Reference proteome</keyword>
<comment type="caution">
    <text evidence="2">The sequence shown here is derived from an EMBL/GenBank/DDBJ whole genome shotgun (WGS) entry which is preliminary data.</text>
</comment>
<feature type="transmembrane region" description="Helical" evidence="1">
    <location>
        <begin position="61"/>
        <end position="82"/>
    </location>
</feature>
<feature type="transmembrane region" description="Helical" evidence="1">
    <location>
        <begin position="35"/>
        <end position="55"/>
    </location>
</feature>
<gene>
    <name evidence="2" type="ORF">AXE65_01820</name>
</gene>
<keyword evidence="1" id="KW-1133">Transmembrane helix</keyword>
<dbReference type="RefSeq" id="WP_068389738.1">
    <property type="nucleotide sequence ID" value="NZ_LSZO01000144.1"/>
</dbReference>
<name>A0A139SUS2_9GAMM</name>
<dbReference type="Proteomes" id="UP000072660">
    <property type="component" value="Unassembled WGS sequence"/>
</dbReference>
<keyword evidence="1" id="KW-0812">Transmembrane</keyword>
<evidence type="ECO:0000313" key="3">
    <source>
        <dbReference type="Proteomes" id="UP000072660"/>
    </source>
</evidence>
<dbReference type="InterPro" id="IPR021877">
    <property type="entry name" value="DUF3487"/>
</dbReference>
<accession>A0A139SUS2</accession>